<proteinExistence type="predicted"/>
<feature type="compositionally biased region" description="Polar residues" evidence="1">
    <location>
        <begin position="1"/>
        <end position="29"/>
    </location>
</feature>
<dbReference type="InterPro" id="IPR036028">
    <property type="entry name" value="SH3-like_dom_sf"/>
</dbReference>
<dbReference type="AlphaFoldDB" id="A0A0B7C266"/>
<protein>
    <recommendedName>
        <fullName evidence="3">SH3 domain-containing protein</fullName>
    </recommendedName>
</protein>
<feature type="region of interest" description="Disordered" evidence="1">
    <location>
        <begin position="1"/>
        <end position="30"/>
    </location>
</feature>
<evidence type="ECO:0000256" key="1">
    <source>
        <dbReference type="SAM" id="MobiDB-lite"/>
    </source>
</evidence>
<evidence type="ECO:0000313" key="2">
    <source>
        <dbReference type="EMBL" id="CEK98505.1"/>
    </source>
</evidence>
<evidence type="ECO:0008006" key="3">
    <source>
        <dbReference type="Google" id="ProtNLM"/>
    </source>
</evidence>
<accession>A0A0B7C266</accession>
<organism evidence="2">
    <name type="scientific">Arion vulgaris</name>
    <dbReference type="NCBI Taxonomy" id="1028688"/>
    <lineage>
        <taxon>Eukaryota</taxon>
        <taxon>Metazoa</taxon>
        <taxon>Spiralia</taxon>
        <taxon>Lophotrochozoa</taxon>
        <taxon>Mollusca</taxon>
        <taxon>Gastropoda</taxon>
        <taxon>Heterobranchia</taxon>
        <taxon>Euthyneura</taxon>
        <taxon>Panpulmonata</taxon>
        <taxon>Eupulmonata</taxon>
        <taxon>Stylommatophora</taxon>
        <taxon>Helicina</taxon>
        <taxon>Arionoidea</taxon>
        <taxon>Arionidae</taxon>
        <taxon>Arion</taxon>
    </lineage>
</organism>
<name>A0A0B7C266_9EUPU</name>
<feature type="non-terminal residue" evidence="2">
    <location>
        <position position="1"/>
    </location>
</feature>
<gene>
    <name evidence="2" type="primary">ORF218883</name>
</gene>
<dbReference type="EMBL" id="HACG01051634">
    <property type="protein sequence ID" value="CEK98505.1"/>
    <property type="molecule type" value="Transcribed_RNA"/>
</dbReference>
<dbReference type="SUPFAM" id="SSF50044">
    <property type="entry name" value="SH3-domain"/>
    <property type="match status" value="1"/>
</dbReference>
<dbReference type="Gene3D" id="2.30.30.40">
    <property type="entry name" value="SH3 Domains"/>
    <property type="match status" value="1"/>
</dbReference>
<feature type="non-terminal residue" evidence="2">
    <location>
        <position position="67"/>
    </location>
</feature>
<reference evidence="2" key="1">
    <citation type="submission" date="2014-12" db="EMBL/GenBank/DDBJ databases">
        <title>Insight into the proteome of Arion vulgaris.</title>
        <authorList>
            <person name="Aradska J."/>
            <person name="Bulat T."/>
            <person name="Smidak R."/>
            <person name="Sarate P."/>
            <person name="Gangsoo J."/>
            <person name="Sialana F."/>
            <person name="Bilban M."/>
            <person name="Lubec G."/>
        </authorList>
    </citation>
    <scope>NUCLEOTIDE SEQUENCE</scope>
    <source>
        <tissue evidence="2">Skin</tissue>
    </source>
</reference>
<sequence>ETVIVNNTSVKLDSNKDNGYSTNTGSVSDASEENHEIGLVLFNFVAEVTGDVSVKEGDTVEVIKPLD</sequence>